<dbReference type="SMART" id="SM00382">
    <property type="entry name" value="AAA"/>
    <property type="match status" value="1"/>
</dbReference>
<reference evidence="6" key="1">
    <citation type="submission" date="2016-10" db="EMBL/GenBank/DDBJ databases">
        <authorList>
            <person name="Varghese N."/>
            <person name="Submissions S."/>
        </authorList>
    </citation>
    <scope>NUCLEOTIDE SEQUENCE [LARGE SCALE GENOMIC DNA]</scope>
    <source>
        <strain evidence="6">DSM 45789</strain>
    </source>
</reference>
<dbReference type="PANTHER" id="PTHR42711:SF4">
    <property type="entry name" value="ABC TRANSPORTER RELATED"/>
    <property type="match status" value="1"/>
</dbReference>
<evidence type="ECO:0000313" key="5">
    <source>
        <dbReference type="EMBL" id="SFS35722.1"/>
    </source>
</evidence>
<evidence type="ECO:0000256" key="3">
    <source>
        <dbReference type="ARBA" id="ARBA00022840"/>
    </source>
</evidence>
<dbReference type="InterPro" id="IPR003439">
    <property type="entry name" value="ABC_transporter-like_ATP-bd"/>
</dbReference>
<evidence type="ECO:0000256" key="2">
    <source>
        <dbReference type="ARBA" id="ARBA00022741"/>
    </source>
</evidence>
<name>A0A1I6P6B7_9BACL</name>
<evidence type="ECO:0000313" key="6">
    <source>
        <dbReference type="Proteomes" id="UP000198660"/>
    </source>
</evidence>
<dbReference type="PANTHER" id="PTHR42711">
    <property type="entry name" value="ABC TRANSPORTER ATP-BINDING PROTEIN"/>
    <property type="match status" value="1"/>
</dbReference>
<evidence type="ECO:0000256" key="1">
    <source>
        <dbReference type="ARBA" id="ARBA00022448"/>
    </source>
</evidence>
<dbReference type="OrthoDB" id="9804819at2"/>
<dbReference type="InterPro" id="IPR003593">
    <property type="entry name" value="AAA+_ATPase"/>
</dbReference>
<protein>
    <submittedName>
        <fullName evidence="5">ABC-2 type transport system ATP-binding protein</fullName>
    </submittedName>
</protein>
<accession>A0A1I6P6B7</accession>
<proteinExistence type="predicted"/>
<dbReference type="EMBL" id="FPAA01000001">
    <property type="protein sequence ID" value="SFS35722.1"/>
    <property type="molecule type" value="Genomic_DNA"/>
</dbReference>
<dbReference type="Proteomes" id="UP000198660">
    <property type="component" value="Unassembled WGS sequence"/>
</dbReference>
<keyword evidence="6" id="KW-1185">Reference proteome</keyword>
<dbReference type="AlphaFoldDB" id="A0A1I6P6B7"/>
<sequence>MNTITVDHVSKNYRRVRTEEGLWNSLKSLVFRNFETVKALENVSFSLEQGEMVGLIGPNGAGKSTLIKTLCGLIHPSQGTVKVFDFKPTDKKNAFKQQIGVVLGQKNQLWWDLSPVETFKLHQEIYNIPEEEFNISFQELTQLLRVEHVLTTPVRNLSLGERMKCELIASLLHRPKILFLDEPTIGLDIISQKKIRSFLKQYCVEKKITVILTSHYMDDIHYLCDRVLIMKSGTLFYDGKLQSIQSFISDYKYLRFTFKTVIPHTINLYDQVEEIDRQTLVIRVASANAKEVLQHITSCYSVVDYSEERIPVQDVLEHIFSEPNKVSNGRDQHEAIQ</sequence>
<keyword evidence="2" id="KW-0547">Nucleotide-binding</keyword>
<feature type="domain" description="ABC transporter" evidence="4">
    <location>
        <begin position="24"/>
        <end position="257"/>
    </location>
</feature>
<dbReference type="InterPro" id="IPR050763">
    <property type="entry name" value="ABC_transporter_ATP-binding"/>
</dbReference>
<dbReference type="SUPFAM" id="SSF52540">
    <property type="entry name" value="P-loop containing nucleoside triphosphate hydrolases"/>
    <property type="match status" value="1"/>
</dbReference>
<keyword evidence="3 5" id="KW-0067">ATP-binding</keyword>
<gene>
    <name evidence="5" type="ORF">SAMN05444972_101388</name>
</gene>
<organism evidence="5 6">
    <name type="scientific">Marininema halotolerans</name>
    <dbReference type="NCBI Taxonomy" id="1155944"/>
    <lineage>
        <taxon>Bacteria</taxon>
        <taxon>Bacillati</taxon>
        <taxon>Bacillota</taxon>
        <taxon>Bacilli</taxon>
        <taxon>Bacillales</taxon>
        <taxon>Thermoactinomycetaceae</taxon>
        <taxon>Marininema</taxon>
    </lineage>
</organism>
<dbReference type="GO" id="GO:0005524">
    <property type="term" value="F:ATP binding"/>
    <property type="evidence" value="ECO:0007669"/>
    <property type="project" value="UniProtKB-KW"/>
</dbReference>
<dbReference type="Gene3D" id="3.40.50.300">
    <property type="entry name" value="P-loop containing nucleotide triphosphate hydrolases"/>
    <property type="match status" value="1"/>
</dbReference>
<keyword evidence="1" id="KW-0813">Transport</keyword>
<dbReference type="PROSITE" id="PS50893">
    <property type="entry name" value="ABC_TRANSPORTER_2"/>
    <property type="match status" value="1"/>
</dbReference>
<evidence type="ECO:0000259" key="4">
    <source>
        <dbReference type="PROSITE" id="PS50893"/>
    </source>
</evidence>
<dbReference type="InterPro" id="IPR027417">
    <property type="entry name" value="P-loop_NTPase"/>
</dbReference>
<dbReference type="GO" id="GO:0016887">
    <property type="term" value="F:ATP hydrolysis activity"/>
    <property type="evidence" value="ECO:0007669"/>
    <property type="project" value="InterPro"/>
</dbReference>
<dbReference type="RefSeq" id="WP_091832989.1">
    <property type="nucleotide sequence ID" value="NZ_FPAA01000001.1"/>
</dbReference>
<dbReference type="Pfam" id="PF00005">
    <property type="entry name" value="ABC_tran"/>
    <property type="match status" value="1"/>
</dbReference>